<reference evidence="2" key="1">
    <citation type="submission" date="2020-01" db="EMBL/GenBank/DDBJ databases">
        <authorList>
            <consortium name="DOE Joint Genome Institute"/>
            <person name="Haridas S."/>
            <person name="Albert R."/>
            <person name="Binder M."/>
            <person name="Bloem J."/>
            <person name="Labutti K."/>
            <person name="Salamov A."/>
            <person name="Andreopoulos B."/>
            <person name="Baker S.E."/>
            <person name="Barry K."/>
            <person name="Bills G."/>
            <person name="Bluhm B.H."/>
            <person name="Cannon C."/>
            <person name="Castanera R."/>
            <person name="Culley D.E."/>
            <person name="Daum C."/>
            <person name="Ezra D."/>
            <person name="Gonzalez J.B."/>
            <person name="Henrissat B."/>
            <person name="Kuo A."/>
            <person name="Liang C."/>
            <person name="Lipzen A."/>
            <person name="Lutzoni F."/>
            <person name="Magnuson J."/>
            <person name="Mondo S."/>
            <person name="Nolan M."/>
            <person name="Ohm R."/>
            <person name="Pangilinan J."/>
            <person name="Park H.-J."/>
            <person name="Ramirez L."/>
            <person name="Alfaro M."/>
            <person name="Sun H."/>
            <person name="Tritt A."/>
            <person name="Yoshinaga Y."/>
            <person name="Zwiers L.-H."/>
            <person name="Turgeon B.G."/>
            <person name="Goodwin S.B."/>
            <person name="Spatafora J.W."/>
            <person name="Crous P.W."/>
            <person name="Grigoriev I.V."/>
        </authorList>
    </citation>
    <scope>NUCLEOTIDE SEQUENCE</scope>
    <source>
        <strain evidence="2">CBS 342.82</strain>
    </source>
</reference>
<reference evidence="2" key="2">
    <citation type="submission" date="2020-04" db="EMBL/GenBank/DDBJ databases">
        <authorList>
            <consortium name="NCBI Genome Project"/>
        </authorList>
    </citation>
    <scope>NUCLEOTIDE SEQUENCE</scope>
    <source>
        <strain evidence="2">CBS 342.82</strain>
    </source>
</reference>
<reference evidence="2" key="3">
    <citation type="submission" date="2025-08" db="UniProtKB">
        <authorList>
            <consortium name="RefSeq"/>
        </authorList>
    </citation>
    <scope>IDENTIFICATION</scope>
    <source>
        <strain evidence="2">CBS 342.82</strain>
    </source>
</reference>
<accession>A0A6J3M0H1</accession>
<name>A0A6J3M0H1_9PEZI</name>
<gene>
    <name evidence="2" type="ORF">K489DRAFT_371434</name>
</gene>
<dbReference type="GeneID" id="54361041"/>
<organism evidence="2">
    <name type="scientific">Dissoconium aciculare CBS 342.82</name>
    <dbReference type="NCBI Taxonomy" id="1314786"/>
    <lineage>
        <taxon>Eukaryota</taxon>
        <taxon>Fungi</taxon>
        <taxon>Dikarya</taxon>
        <taxon>Ascomycota</taxon>
        <taxon>Pezizomycotina</taxon>
        <taxon>Dothideomycetes</taxon>
        <taxon>Dothideomycetidae</taxon>
        <taxon>Mycosphaerellales</taxon>
        <taxon>Dissoconiaceae</taxon>
        <taxon>Dissoconium</taxon>
    </lineage>
</organism>
<evidence type="ECO:0000313" key="1">
    <source>
        <dbReference type="Proteomes" id="UP000504637"/>
    </source>
</evidence>
<keyword evidence="1" id="KW-1185">Reference proteome</keyword>
<evidence type="ECO:0008006" key="3">
    <source>
        <dbReference type="Google" id="ProtNLM"/>
    </source>
</evidence>
<evidence type="ECO:0000313" key="2">
    <source>
        <dbReference type="RefSeq" id="XP_033458444.1"/>
    </source>
</evidence>
<proteinExistence type="predicted"/>
<dbReference type="Proteomes" id="UP000504637">
    <property type="component" value="Unplaced"/>
</dbReference>
<dbReference type="AlphaFoldDB" id="A0A6J3M0H1"/>
<dbReference type="RefSeq" id="XP_033458444.1">
    <property type="nucleotide sequence ID" value="XM_033603241.1"/>
</dbReference>
<dbReference type="OrthoDB" id="194443at2759"/>
<protein>
    <recommendedName>
        <fullName evidence="3">BTB domain-containing protein</fullName>
    </recommendedName>
</protein>
<sequence>MDQDPSALNIDEMAVAETPILEEIINVARTLKKHDRPIKIYIGEDSRLRPFSVQESILAGVSTYFASDAWRERTFKEAINGELEPKEDDSDVWHLFLHWLIKHQVDFIELANTYGPTLLVRSVCFAEKYGILEFQNDALIALVEAECDYSPELMGEAFEGTTEGHPLRTLVAERAVYNVAARKLAVEDLAGLDGLGFFPLYLDFREKLIPIKYKESRKFEPYPHKAEILHRVVRGSRLQSLLLHAPLSGDQLGTDAT</sequence>